<evidence type="ECO:0000259" key="1">
    <source>
        <dbReference type="PROSITE" id="PS50878"/>
    </source>
</evidence>
<reference evidence="2 3" key="1">
    <citation type="submission" date="2022-05" db="EMBL/GenBank/DDBJ databases">
        <authorList>
            <consortium name="Genoscope - CEA"/>
            <person name="William W."/>
        </authorList>
    </citation>
    <scope>NUCLEOTIDE SEQUENCE [LARGE SCALE GENOMIC DNA]</scope>
</reference>
<name>A0ABN8RLB1_9CNID</name>
<keyword evidence="3" id="KW-1185">Reference proteome</keyword>
<accession>A0ABN8RLB1</accession>
<dbReference type="Pfam" id="PF26215">
    <property type="entry name" value="HTH_animal"/>
    <property type="match status" value="1"/>
</dbReference>
<sequence>MGSPLGPLLANVFMCSIEDKLDQDGKLPSYYRRYVDDTFTIMPDIASAEIFLDTLNHSHPSAKFTMEVERNASLPFIGVGLLNLAPRIKTKVFVKPTNTGLLLHYQSHVDNRYKRSLITTMLDRAYCISSDWSYFSQECDRLETVFLKLIKSTRGTYSI</sequence>
<evidence type="ECO:0000313" key="3">
    <source>
        <dbReference type="Proteomes" id="UP001159427"/>
    </source>
</evidence>
<evidence type="ECO:0000313" key="2">
    <source>
        <dbReference type="EMBL" id="CAH3180176.1"/>
    </source>
</evidence>
<dbReference type="PANTHER" id="PTHR21301:SF10">
    <property type="entry name" value="REVERSE TRANSCRIPTASE DOMAIN-CONTAINING PROTEIN"/>
    <property type="match status" value="1"/>
</dbReference>
<dbReference type="PANTHER" id="PTHR21301">
    <property type="entry name" value="REVERSE TRANSCRIPTASE"/>
    <property type="match status" value="1"/>
</dbReference>
<gene>
    <name evidence="2" type="ORF">PEVE_00012781</name>
</gene>
<comment type="caution">
    <text evidence="2">The sequence shown here is derived from an EMBL/GenBank/DDBJ whole genome shotgun (WGS) entry which is preliminary data.</text>
</comment>
<dbReference type="InterPro" id="IPR000477">
    <property type="entry name" value="RT_dom"/>
</dbReference>
<dbReference type="Proteomes" id="UP001159427">
    <property type="component" value="Unassembled WGS sequence"/>
</dbReference>
<feature type="domain" description="Reverse transcriptase" evidence="1">
    <location>
        <begin position="1"/>
        <end position="81"/>
    </location>
</feature>
<dbReference type="InterPro" id="IPR058912">
    <property type="entry name" value="HTH_animal"/>
</dbReference>
<dbReference type="PROSITE" id="PS50878">
    <property type="entry name" value="RT_POL"/>
    <property type="match status" value="1"/>
</dbReference>
<organism evidence="2 3">
    <name type="scientific">Porites evermanni</name>
    <dbReference type="NCBI Taxonomy" id="104178"/>
    <lineage>
        <taxon>Eukaryota</taxon>
        <taxon>Metazoa</taxon>
        <taxon>Cnidaria</taxon>
        <taxon>Anthozoa</taxon>
        <taxon>Hexacorallia</taxon>
        <taxon>Scleractinia</taxon>
        <taxon>Fungiina</taxon>
        <taxon>Poritidae</taxon>
        <taxon>Porites</taxon>
    </lineage>
</organism>
<proteinExistence type="predicted"/>
<dbReference type="EMBL" id="CALNXI010001946">
    <property type="protein sequence ID" value="CAH3180176.1"/>
    <property type="molecule type" value="Genomic_DNA"/>
</dbReference>
<protein>
    <recommendedName>
        <fullName evidence="1">Reverse transcriptase domain-containing protein</fullName>
    </recommendedName>
</protein>